<evidence type="ECO:0000313" key="2">
    <source>
        <dbReference type="Proteomes" id="UP000658656"/>
    </source>
</evidence>
<comment type="caution">
    <text evidence="1">The sequence shown here is derived from an EMBL/GenBank/DDBJ whole genome shotgun (WGS) entry which is preliminary data.</text>
</comment>
<dbReference type="EMBL" id="BNAV01000006">
    <property type="protein sequence ID" value="GHF66705.1"/>
    <property type="molecule type" value="Genomic_DNA"/>
</dbReference>
<name>A0A8H9IYS6_9PSEU</name>
<gene>
    <name evidence="1" type="ORF">GCM10017566_45640</name>
</gene>
<evidence type="ECO:0000313" key="1">
    <source>
        <dbReference type="EMBL" id="GHF66705.1"/>
    </source>
</evidence>
<sequence length="45" mass="5169">MVVDQFVLNGFRRCGLGLDHGRRDNERHGILLTRAGQEVLIDVYE</sequence>
<organism evidence="1 2">
    <name type="scientific">Amycolatopsis bartoniae</name>
    <dbReference type="NCBI Taxonomy" id="941986"/>
    <lineage>
        <taxon>Bacteria</taxon>
        <taxon>Bacillati</taxon>
        <taxon>Actinomycetota</taxon>
        <taxon>Actinomycetes</taxon>
        <taxon>Pseudonocardiales</taxon>
        <taxon>Pseudonocardiaceae</taxon>
        <taxon>Amycolatopsis</taxon>
    </lineage>
</organism>
<proteinExistence type="predicted"/>
<accession>A0A8H9IYS6</accession>
<reference evidence="1" key="1">
    <citation type="journal article" date="2014" name="Int. J. Syst. Evol. Microbiol.">
        <title>Complete genome sequence of Corynebacterium casei LMG S-19264T (=DSM 44701T), isolated from a smear-ripened cheese.</title>
        <authorList>
            <consortium name="US DOE Joint Genome Institute (JGI-PGF)"/>
            <person name="Walter F."/>
            <person name="Albersmeier A."/>
            <person name="Kalinowski J."/>
            <person name="Ruckert C."/>
        </authorList>
    </citation>
    <scope>NUCLEOTIDE SEQUENCE</scope>
    <source>
        <strain evidence="1">CGMCC 4.7679</strain>
    </source>
</reference>
<keyword evidence="2" id="KW-1185">Reference proteome</keyword>
<reference evidence="1" key="2">
    <citation type="submission" date="2020-09" db="EMBL/GenBank/DDBJ databases">
        <authorList>
            <person name="Sun Q."/>
            <person name="Zhou Y."/>
        </authorList>
    </citation>
    <scope>NUCLEOTIDE SEQUENCE</scope>
    <source>
        <strain evidence="1">CGMCC 4.7679</strain>
    </source>
</reference>
<protein>
    <submittedName>
        <fullName evidence="1">Uncharacterized protein</fullName>
    </submittedName>
</protein>
<dbReference type="AlphaFoldDB" id="A0A8H9IYS6"/>
<dbReference type="Proteomes" id="UP000658656">
    <property type="component" value="Unassembled WGS sequence"/>
</dbReference>